<evidence type="ECO:0000256" key="6">
    <source>
        <dbReference type="ARBA" id="ARBA00022777"/>
    </source>
</evidence>
<comment type="similarity">
    <text evidence="1">Belongs to the protein kinase superfamily. CMGC Ser/Thr protein kinase family. CDC2/CDKX subfamily.</text>
</comment>
<evidence type="ECO:0000256" key="2">
    <source>
        <dbReference type="ARBA" id="ARBA00012425"/>
    </source>
</evidence>
<dbReference type="GO" id="GO:0051446">
    <property type="term" value="P:positive regulation of meiotic cell cycle"/>
    <property type="evidence" value="ECO:0007669"/>
    <property type="project" value="UniProtKB-ARBA"/>
</dbReference>
<reference evidence="14" key="4">
    <citation type="submission" date="2015-06" db="UniProtKB">
        <authorList>
            <consortium name="EnsemblMetazoa"/>
        </authorList>
    </citation>
    <scope>IDENTIFICATION</scope>
</reference>
<dbReference type="EC" id="2.7.11.22" evidence="2"/>
<dbReference type="STRING" id="43151.W5JUU0"/>
<dbReference type="EnsemblMetazoa" id="ADAC001696-RA">
    <property type="protein sequence ID" value="ADAC001696-PA"/>
    <property type="gene ID" value="ADAC001696"/>
</dbReference>
<keyword evidence="5 10" id="KW-0547">Nucleotide-binding</keyword>
<dbReference type="GO" id="GO:0007165">
    <property type="term" value="P:signal transduction"/>
    <property type="evidence" value="ECO:0007669"/>
    <property type="project" value="TreeGrafter"/>
</dbReference>
<evidence type="ECO:0000256" key="8">
    <source>
        <dbReference type="ARBA" id="ARBA00047811"/>
    </source>
</evidence>
<keyword evidence="4" id="KW-0808">Transferase</keyword>
<keyword evidence="7 10" id="KW-0067">ATP-binding</keyword>
<dbReference type="GO" id="GO:0005737">
    <property type="term" value="C:cytoplasm"/>
    <property type="evidence" value="ECO:0007669"/>
    <property type="project" value="TreeGrafter"/>
</dbReference>
<accession>W5JUU0</accession>
<dbReference type="FunCoup" id="W5JUU0">
    <property type="interactions" value="552"/>
</dbReference>
<dbReference type="SMART" id="SM00220">
    <property type="entry name" value="S_TKc"/>
    <property type="match status" value="1"/>
</dbReference>
<dbReference type="Pfam" id="PF00069">
    <property type="entry name" value="Pkinase"/>
    <property type="match status" value="1"/>
</dbReference>
<name>W5JUU0_ANODA</name>
<evidence type="ECO:0000313" key="15">
    <source>
        <dbReference type="Proteomes" id="UP000000673"/>
    </source>
</evidence>
<evidence type="ECO:0000256" key="3">
    <source>
        <dbReference type="ARBA" id="ARBA00022527"/>
    </source>
</evidence>
<dbReference type="PANTHER" id="PTHR24056">
    <property type="entry name" value="CELL DIVISION PROTEIN KINASE"/>
    <property type="match status" value="1"/>
</dbReference>
<comment type="catalytic activity">
    <reaction evidence="9">
        <text>L-seryl-[protein] + ATP = O-phospho-L-seryl-[protein] + ADP + H(+)</text>
        <dbReference type="Rhea" id="RHEA:17989"/>
        <dbReference type="Rhea" id="RHEA-COMP:9863"/>
        <dbReference type="Rhea" id="RHEA-COMP:11604"/>
        <dbReference type="ChEBI" id="CHEBI:15378"/>
        <dbReference type="ChEBI" id="CHEBI:29999"/>
        <dbReference type="ChEBI" id="CHEBI:30616"/>
        <dbReference type="ChEBI" id="CHEBI:83421"/>
        <dbReference type="ChEBI" id="CHEBI:456216"/>
        <dbReference type="EC" id="2.7.11.22"/>
    </reaction>
</comment>
<protein>
    <recommendedName>
        <fullName evidence="2">cyclin-dependent kinase</fullName>
        <ecNumber evidence="2">2.7.11.22</ecNumber>
    </recommendedName>
</protein>
<dbReference type="InterPro" id="IPR050108">
    <property type="entry name" value="CDK"/>
</dbReference>
<dbReference type="GO" id="GO:0010389">
    <property type="term" value="P:regulation of G2/M transition of mitotic cell cycle"/>
    <property type="evidence" value="ECO:0007669"/>
    <property type="project" value="TreeGrafter"/>
</dbReference>
<reference evidence="13" key="2">
    <citation type="submission" date="2010-05" db="EMBL/GenBank/DDBJ databases">
        <authorList>
            <person name="Almeida L.G."/>
            <person name="Nicolas M.F."/>
            <person name="Souza R.C."/>
            <person name="Vasconcelos A.T.R."/>
        </authorList>
    </citation>
    <scope>NUCLEOTIDE SEQUENCE</scope>
</reference>
<dbReference type="Gene3D" id="1.10.510.10">
    <property type="entry name" value="Transferase(Phosphotransferase) domain 1"/>
    <property type="match status" value="1"/>
</dbReference>
<feature type="domain" description="Protein kinase" evidence="12">
    <location>
        <begin position="49"/>
        <end position="329"/>
    </location>
</feature>
<dbReference type="OMA" id="WSLACIY"/>
<comment type="catalytic activity">
    <reaction evidence="8">
        <text>L-threonyl-[protein] + ATP = O-phospho-L-threonyl-[protein] + ADP + H(+)</text>
        <dbReference type="Rhea" id="RHEA:46608"/>
        <dbReference type="Rhea" id="RHEA-COMP:11060"/>
        <dbReference type="Rhea" id="RHEA-COMP:11605"/>
        <dbReference type="ChEBI" id="CHEBI:15378"/>
        <dbReference type="ChEBI" id="CHEBI:30013"/>
        <dbReference type="ChEBI" id="CHEBI:30616"/>
        <dbReference type="ChEBI" id="CHEBI:61977"/>
        <dbReference type="ChEBI" id="CHEBI:456216"/>
        <dbReference type="EC" id="2.7.11.22"/>
    </reaction>
</comment>
<evidence type="ECO:0000256" key="1">
    <source>
        <dbReference type="ARBA" id="ARBA00006485"/>
    </source>
</evidence>
<dbReference type="GO" id="GO:0000307">
    <property type="term" value="C:cyclin-dependent protein kinase holoenzyme complex"/>
    <property type="evidence" value="ECO:0007669"/>
    <property type="project" value="TreeGrafter"/>
</dbReference>
<evidence type="ECO:0000256" key="7">
    <source>
        <dbReference type="ARBA" id="ARBA00022840"/>
    </source>
</evidence>
<gene>
    <name evidence="13" type="ORF">AND_001696</name>
</gene>
<dbReference type="GO" id="GO:0010468">
    <property type="term" value="P:regulation of gene expression"/>
    <property type="evidence" value="ECO:0007669"/>
    <property type="project" value="TreeGrafter"/>
</dbReference>
<dbReference type="InterPro" id="IPR008271">
    <property type="entry name" value="Ser/Thr_kinase_AS"/>
</dbReference>
<dbReference type="PROSITE" id="PS00107">
    <property type="entry name" value="PROTEIN_KINASE_ATP"/>
    <property type="match status" value="1"/>
</dbReference>
<dbReference type="VEuPathDB" id="VectorBase:ADAC001696"/>
<keyword evidence="6" id="KW-0418">Kinase</keyword>
<evidence type="ECO:0000256" key="9">
    <source>
        <dbReference type="ARBA" id="ARBA00048367"/>
    </source>
</evidence>
<proteinExistence type="inferred from homology"/>
<dbReference type="PROSITE" id="PS50011">
    <property type="entry name" value="PROTEIN_KINASE_DOM"/>
    <property type="match status" value="1"/>
</dbReference>
<evidence type="ECO:0000256" key="10">
    <source>
        <dbReference type="PROSITE-ProRule" id="PRU10141"/>
    </source>
</evidence>
<dbReference type="GO" id="GO:0005634">
    <property type="term" value="C:nucleus"/>
    <property type="evidence" value="ECO:0007669"/>
    <property type="project" value="TreeGrafter"/>
</dbReference>
<dbReference type="FunFam" id="1.10.510.10:FF:000706">
    <property type="entry name" value="Cyclin-dependent kinase 1"/>
    <property type="match status" value="1"/>
</dbReference>
<dbReference type="GO" id="GO:0090068">
    <property type="term" value="P:positive regulation of cell cycle process"/>
    <property type="evidence" value="ECO:0007669"/>
    <property type="project" value="UniProtKB-ARBA"/>
</dbReference>
<organism evidence="13">
    <name type="scientific">Anopheles darlingi</name>
    <name type="common">Mosquito</name>
    <dbReference type="NCBI Taxonomy" id="43151"/>
    <lineage>
        <taxon>Eukaryota</taxon>
        <taxon>Metazoa</taxon>
        <taxon>Ecdysozoa</taxon>
        <taxon>Arthropoda</taxon>
        <taxon>Hexapoda</taxon>
        <taxon>Insecta</taxon>
        <taxon>Pterygota</taxon>
        <taxon>Neoptera</taxon>
        <taxon>Endopterygota</taxon>
        <taxon>Diptera</taxon>
        <taxon>Nematocera</taxon>
        <taxon>Culicoidea</taxon>
        <taxon>Culicidae</taxon>
        <taxon>Anophelinae</taxon>
        <taxon>Anopheles</taxon>
    </lineage>
</organism>
<dbReference type="Proteomes" id="UP000000673">
    <property type="component" value="Unassembled WGS sequence"/>
</dbReference>
<reference evidence="13 15" key="1">
    <citation type="journal article" date="2010" name="BMC Genomics">
        <title>Combination of measures distinguishes pre-miRNAs from other stem-loops in the genome of the newly sequenced Anopheles darlingi.</title>
        <authorList>
            <person name="Mendes N.D."/>
            <person name="Freitas A.T."/>
            <person name="Vasconcelos A.T."/>
            <person name="Sagot M.F."/>
        </authorList>
    </citation>
    <scope>NUCLEOTIDE SEQUENCE</scope>
</reference>
<keyword evidence="15" id="KW-1185">Reference proteome</keyword>
<dbReference type="SUPFAM" id="SSF56112">
    <property type="entry name" value="Protein kinase-like (PK-like)"/>
    <property type="match status" value="1"/>
</dbReference>
<dbReference type="EMBL" id="ADMH02000430">
    <property type="protein sequence ID" value="ETN66529.1"/>
    <property type="molecule type" value="Genomic_DNA"/>
</dbReference>
<reference evidence="13" key="3">
    <citation type="journal article" date="2013" name="Nucleic Acids Res.">
        <title>The genome of Anopheles darlingi, the main neotropical malaria vector.</title>
        <authorList>
            <person name="Marinotti O."/>
            <person name="Cerqueira G.C."/>
            <person name="de Almeida L.G."/>
            <person name="Ferro M.I."/>
            <person name="Loreto E.L."/>
            <person name="Zaha A."/>
            <person name="Teixeira S.M."/>
            <person name="Wespiser A.R."/>
            <person name="Almeida E Silva A."/>
            <person name="Schlindwein A.D."/>
            <person name="Pacheco A.C."/>
            <person name="Silva A.L."/>
            <person name="Graveley B.R."/>
            <person name="Walenz B.P."/>
            <person name="Lima Bde A."/>
            <person name="Ribeiro C.A."/>
            <person name="Nunes-Silva C.G."/>
            <person name="de Carvalho C.R."/>
            <person name="Soares C.M."/>
            <person name="de Menezes C.B."/>
            <person name="Matiolli C."/>
            <person name="Caffrey D."/>
            <person name="Araujo D.A."/>
            <person name="de Oliveira D.M."/>
            <person name="Golenbock D."/>
            <person name="Grisard E.C."/>
            <person name="Fantinatti-Garboggini F."/>
            <person name="de Carvalho F.M."/>
            <person name="Barcellos F.G."/>
            <person name="Prosdocimi F."/>
            <person name="May G."/>
            <person name="Azevedo Junior G.M."/>
            <person name="Guimaraes G.M."/>
            <person name="Goldman G.H."/>
            <person name="Padilha I.Q."/>
            <person name="Batista Jda S."/>
            <person name="Ferro J.A."/>
            <person name="Ribeiro J.M."/>
            <person name="Fietto J.L."/>
            <person name="Dabbas K.M."/>
            <person name="Cerdeira L."/>
            <person name="Agnez-Lima L.F."/>
            <person name="Brocchi M."/>
            <person name="de Carvalho M.O."/>
            <person name="Teixeira Mde M."/>
            <person name="Diniz Maia Mde M."/>
            <person name="Goldman M.H."/>
            <person name="Cruz Schneider M.P."/>
            <person name="Felipe M.S."/>
            <person name="Hungria M."/>
            <person name="Nicolas M.F."/>
            <person name="Pereira M."/>
            <person name="Montes M.A."/>
            <person name="Cantao M.E."/>
            <person name="Vincentz M."/>
            <person name="Rafael M.S."/>
            <person name="Silverman N."/>
            <person name="Stoco P.H."/>
            <person name="Souza R.C."/>
            <person name="Vicentini R."/>
            <person name="Gazzinelli R.T."/>
            <person name="Neves Rde O."/>
            <person name="Silva R."/>
            <person name="Astolfi-Filho S."/>
            <person name="Maciel T.E."/>
            <person name="Urmenyi T.P."/>
            <person name="Tadei W.P."/>
            <person name="Camargo E.P."/>
            <person name="de Vasconcelos A.T."/>
        </authorList>
    </citation>
    <scope>NUCLEOTIDE SEQUENCE</scope>
</reference>
<evidence type="ECO:0000259" key="12">
    <source>
        <dbReference type="PROSITE" id="PS50011"/>
    </source>
</evidence>
<feature type="binding site" evidence="10">
    <location>
        <position position="78"/>
    </location>
    <ligand>
        <name>ATP</name>
        <dbReference type="ChEBI" id="CHEBI:30616"/>
    </ligand>
</feature>
<evidence type="ECO:0000256" key="5">
    <source>
        <dbReference type="ARBA" id="ARBA00022741"/>
    </source>
</evidence>
<dbReference type="InterPro" id="IPR000719">
    <property type="entry name" value="Prot_kinase_dom"/>
</dbReference>
<dbReference type="GO" id="GO:0030332">
    <property type="term" value="F:cyclin binding"/>
    <property type="evidence" value="ECO:0007669"/>
    <property type="project" value="TreeGrafter"/>
</dbReference>
<dbReference type="GO" id="GO:0000082">
    <property type="term" value="P:G1/S transition of mitotic cell cycle"/>
    <property type="evidence" value="ECO:0007669"/>
    <property type="project" value="TreeGrafter"/>
</dbReference>
<dbReference type="PANTHER" id="PTHR24056:SF254">
    <property type="entry name" value="CYCLIN-DEPENDENT KINASE 2"/>
    <property type="match status" value="1"/>
</dbReference>
<dbReference type="InterPro" id="IPR017441">
    <property type="entry name" value="Protein_kinase_ATP_BS"/>
</dbReference>
<evidence type="ECO:0000313" key="13">
    <source>
        <dbReference type="EMBL" id="ETN66529.1"/>
    </source>
</evidence>
<dbReference type="PROSITE" id="PS00108">
    <property type="entry name" value="PROTEIN_KINASE_ST"/>
    <property type="match status" value="1"/>
</dbReference>
<dbReference type="AlphaFoldDB" id="W5JUU0"/>
<keyword evidence="3 11" id="KW-0723">Serine/threonine-protein kinase</keyword>
<dbReference type="InterPro" id="IPR011009">
    <property type="entry name" value="Kinase-like_dom_sf"/>
</dbReference>
<dbReference type="VEuPathDB" id="VectorBase:ADAR2_003258"/>
<sequence>MSNLRAFFKKSSIKKIRTLLDVKTGASNGGTVKIMRIPFGGGMSKIGHFDKLEKIGEGTYGVVFKATDILTQKCVALKRIRLDSETEGVPSTAMREISLLKSLKHHSIVELFDVIIIDTSIYMIFEYLDMDLKKMLDRHKASFSPALVKSYMHQMLDAIAHCHLHRILHRDLKPQNLLVDRKGHLKLADFGLARAVNLPIRVFTHEVVTLWYRAPEILLGTKFYCVGVDTWSLGCIFAEMLMKRPLFPGDSEIDQLYKIFRQLGTPTEQSWPGVSHLTDYKKTFPQWQAGTMPLELRTERDALALFNDLMRYDPTARLSPKDAMSHAYFDDVQLVPPEF</sequence>
<evidence type="ECO:0000256" key="11">
    <source>
        <dbReference type="RuleBase" id="RU000304"/>
    </source>
</evidence>
<dbReference type="FunFam" id="3.30.200.20:FF:000375">
    <property type="entry name" value="Cell division related protein kinase 2"/>
    <property type="match status" value="1"/>
</dbReference>
<dbReference type="HOGENOM" id="CLU_000288_181_6_1"/>
<dbReference type="GO" id="GO:0005524">
    <property type="term" value="F:ATP binding"/>
    <property type="evidence" value="ECO:0007669"/>
    <property type="project" value="UniProtKB-UniRule"/>
</dbReference>
<dbReference type="GO" id="GO:0004693">
    <property type="term" value="F:cyclin-dependent protein serine/threonine kinase activity"/>
    <property type="evidence" value="ECO:0007669"/>
    <property type="project" value="UniProtKB-EC"/>
</dbReference>
<evidence type="ECO:0000256" key="4">
    <source>
        <dbReference type="ARBA" id="ARBA00022679"/>
    </source>
</evidence>
<dbReference type="Gene3D" id="3.30.200.20">
    <property type="entry name" value="Phosphorylase Kinase, domain 1"/>
    <property type="match status" value="1"/>
</dbReference>
<dbReference type="eggNOG" id="KOG0594">
    <property type="taxonomic scope" value="Eukaryota"/>
</dbReference>
<evidence type="ECO:0000313" key="14">
    <source>
        <dbReference type="EnsemblMetazoa" id="ADAC001696-PA"/>
    </source>
</evidence>